<dbReference type="InterPro" id="IPR036291">
    <property type="entry name" value="NAD(P)-bd_dom_sf"/>
</dbReference>
<dbReference type="RefSeq" id="XP_018705619.1">
    <property type="nucleotide sequence ID" value="XM_018847412.1"/>
</dbReference>
<dbReference type="GeneID" id="30020098"/>
<evidence type="ECO:0000313" key="2">
    <source>
        <dbReference type="Proteomes" id="UP000076744"/>
    </source>
</evidence>
<dbReference type="STRING" id="1081104.A0A167ZKQ8"/>
<keyword evidence="2" id="KW-1185">Reference proteome</keyword>
<dbReference type="SUPFAM" id="SSF51735">
    <property type="entry name" value="NAD(P)-binding Rossmann-fold domains"/>
    <property type="match status" value="1"/>
</dbReference>
<proteinExistence type="predicted"/>
<evidence type="ECO:0000313" key="1">
    <source>
        <dbReference type="EMBL" id="OAA67630.1"/>
    </source>
</evidence>
<dbReference type="Proteomes" id="UP000076744">
    <property type="component" value="Unassembled WGS sequence"/>
</dbReference>
<protein>
    <submittedName>
        <fullName evidence="1">NAD dependent epimerase/dehydratase family protein</fullName>
    </submittedName>
</protein>
<organism evidence="1 2">
    <name type="scientific">Cordyceps fumosorosea (strain ARSEF 2679)</name>
    <name type="common">Isaria fumosorosea</name>
    <dbReference type="NCBI Taxonomy" id="1081104"/>
    <lineage>
        <taxon>Eukaryota</taxon>
        <taxon>Fungi</taxon>
        <taxon>Dikarya</taxon>
        <taxon>Ascomycota</taxon>
        <taxon>Pezizomycotina</taxon>
        <taxon>Sordariomycetes</taxon>
        <taxon>Hypocreomycetidae</taxon>
        <taxon>Hypocreales</taxon>
        <taxon>Cordycipitaceae</taxon>
        <taxon>Cordyceps</taxon>
    </lineage>
</organism>
<dbReference type="EMBL" id="AZHB01000007">
    <property type="protein sequence ID" value="OAA67630.1"/>
    <property type="molecule type" value="Genomic_DNA"/>
</dbReference>
<name>A0A167ZKQ8_CORFA</name>
<dbReference type="Gene3D" id="3.40.50.720">
    <property type="entry name" value="NAD(P)-binding Rossmann-like Domain"/>
    <property type="match status" value="1"/>
</dbReference>
<sequence>MSTTTLLITGATGYIGGSILSNLFESSNPHVKALRISTLVRKQEQADLLKAKGFNGIVFSGLDDTAAASAIIRGLADRQKATGNKSVLTHTSGTSSIGDRPITRRYTETRVFDDVQAYLRAREDFEDSFVLEWNYLAKES</sequence>
<gene>
    <name evidence="1" type="ORF">ISF_03806</name>
</gene>
<reference evidence="1 2" key="1">
    <citation type="journal article" date="2016" name="Genome Biol. Evol.">
        <title>Divergent and convergent evolution of fungal pathogenicity.</title>
        <authorList>
            <person name="Shang Y."/>
            <person name="Xiao G."/>
            <person name="Zheng P."/>
            <person name="Cen K."/>
            <person name="Zhan S."/>
            <person name="Wang C."/>
        </authorList>
    </citation>
    <scope>NUCLEOTIDE SEQUENCE [LARGE SCALE GENOMIC DNA]</scope>
    <source>
        <strain evidence="1 2">ARSEF 2679</strain>
    </source>
</reference>
<dbReference type="AlphaFoldDB" id="A0A167ZKQ8"/>
<comment type="caution">
    <text evidence="1">The sequence shown here is derived from an EMBL/GenBank/DDBJ whole genome shotgun (WGS) entry which is preliminary data.</text>
</comment>
<accession>A0A167ZKQ8</accession>
<dbReference type="OrthoDB" id="10262413at2759"/>